<organism evidence="7 8">
    <name type="scientific">Teredinibacter turnerae (strain ATCC 39867 / T7901)</name>
    <dbReference type="NCBI Taxonomy" id="377629"/>
    <lineage>
        <taxon>Bacteria</taxon>
        <taxon>Pseudomonadati</taxon>
        <taxon>Pseudomonadota</taxon>
        <taxon>Gammaproteobacteria</taxon>
        <taxon>Cellvibrionales</taxon>
        <taxon>Cellvibrionaceae</taxon>
        <taxon>Teredinibacter</taxon>
    </lineage>
</organism>
<dbReference type="Gene3D" id="1.10.3130.10">
    <property type="entry name" value="serine acetyltransferase, domain 1"/>
    <property type="match status" value="1"/>
</dbReference>
<dbReference type="STRING" id="377629.TERTU_3907"/>
<evidence type="ECO:0000256" key="5">
    <source>
        <dbReference type="ARBA" id="ARBA00023315"/>
    </source>
</evidence>
<evidence type="ECO:0000256" key="4">
    <source>
        <dbReference type="ARBA" id="ARBA00022679"/>
    </source>
</evidence>
<evidence type="ECO:0000313" key="7">
    <source>
        <dbReference type="EMBL" id="ACR12654.1"/>
    </source>
</evidence>
<keyword evidence="5" id="KW-0012">Acyltransferase</keyword>
<dbReference type="InterPro" id="IPR001451">
    <property type="entry name" value="Hexapep"/>
</dbReference>
<dbReference type="Gene3D" id="2.160.10.10">
    <property type="entry name" value="Hexapeptide repeat proteins"/>
    <property type="match status" value="1"/>
</dbReference>
<dbReference type="eggNOG" id="COG1045">
    <property type="taxonomic scope" value="Bacteria"/>
</dbReference>
<dbReference type="Pfam" id="PF00132">
    <property type="entry name" value="Hexapep"/>
    <property type="match status" value="1"/>
</dbReference>
<name>C5BT55_TERTT</name>
<comment type="similarity">
    <text evidence="1">Belongs to the transferase hexapeptide repeat family.</text>
</comment>
<evidence type="ECO:0000313" key="8">
    <source>
        <dbReference type="Proteomes" id="UP000009080"/>
    </source>
</evidence>
<dbReference type="KEGG" id="ttu:TERTU_3907"/>
<dbReference type="GO" id="GO:0008652">
    <property type="term" value="P:amino acid biosynthetic process"/>
    <property type="evidence" value="ECO:0007669"/>
    <property type="project" value="UniProtKB-KW"/>
</dbReference>
<sequence>MTFSTTAMSMESKLTSIIYQHLTGFEIKCIKDMGLFPFGTSSTLVRDLMDDLQAFAEKDPAAGGRLDLLLENSSSFLAIVYYRIAHFFWLAGAHEPGMEHLAVRISEVSKRTLGIDIHHAARIGKRFVLDHAFGTVIGETCCIGKDCYILGGVILGAYGISGNASNKRHPTLGDRVQIGSNARLLGPIDIGDDVFISPNCVVTKSIPAGTRVSIVNQIQINKSHLPAQPPFTKVYGSLVHQNEVVLLCNGFTRLSASIVDNNHTEISAINVIPQSSHEHVVVLKMELVEDIDHSSYAEPLHLQLKDDGHEITLISPPQLTHMLRNMTINAKGRLNESA</sequence>
<comment type="catalytic activity">
    <reaction evidence="6">
        <text>L-serine + acetyl-CoA = O-acetyl-L-serine + CoA</text>
        <dbReference type="Rhea" id="RHEA:24560"/>
        <dbReference type="ChEBI" id="CHEBI:33384"/>
        <dbReference type="ChEBI" id="CHEBI:57287"/>
        <dbReference type="ChEBI" id="CHEBI:57288"/>
        <dbReference type="ChEBI" id="CHEBI:58340"/>
        <dbReference type="EC" id="2.3.1.30"/>
    </reaction>
</comment>
<evidence type="ECO:0000256" key="3">
    <source>
        <dbReference type="ARBA" id="ARBA00022605"/>
    </source>
</evidence>
<accession>C5BT55</accession>
<gene>
    <name evidence="7" type="ordered locus">TERTU_3907</name>
</gene>
<protein>
    <recommendedName>
        <fullName evidence="2">serine O-acetyltransferase</fullName>
        <ecNumber evidence="2">2.3.1.30</ecNumber>
    </recommendedName>
</protein>
<dbReference type="EMBL" id="CP001614">
    <property type="protein sequence ID" value="ACR12654.1"/>
    <property type="molecule type" value="Genomic_DNA"/>
</dbReference>
<dbReference type="InterPro" id="IPR045304">
    <property type="entry name" value="LbH_SAT"/>
</dbReference>
<dbReference type="AlphaFoldDB" id="C5BT55"/>
<evidence type="ECO:0000256" key="6">
    <source>
        <dbReference type="ARBA" id="ARBA00049486"/>
    </source>
</evidence>
<keyword evidence="3" id="KW-0028">Amino-acid biosynthesis</keyword>
<proteinExistence type="inferred from homology"/>
<dbReference type="GO" id="GO:0009001">
    <property type="term" value="F:serine O-acetyltransferase activity"/>
    <property type="evidence" value="ECO:0007669"/>
    <property type="project" value="UniProtKB-EC"/>
</dbReference>
<reference evidence="7 8" key="1">
    <citation type="journal article" date="2009" name="PLoS ONE">
        <title>The complete genome of Teredinibacter turnerae T7901: an intracellular endosymbiont of marine wood-boring bivalves (shipworms).</title>
        <authorList>
            <person name="Yang J.C."/>
            <person name="Madupu R."/>
            <person name="Durkin A.S."/>
            <person name="Ekborg N.A."/>
            <person name="Pedamallu C.S."/>
            <person name="Hostetler J.B."/>
            <person name="Radune D."/>
            <person name="Toms B.S."/>
            <person name="Henrissat B."/>
            <person name="Coutinho P.M."/>
            <person name="Schwarz S."/>
            <person name="Field L."/>
            <person name="Trindade-Silva A.E."/>
            <person name="Soares C.A.G."/>
            <person name="Elshahawi S."/>
            <person name="Hanora A."/>
            <person name="Schmidt E.W."/>
            <person name="Haygood M.G."/>
            <person name="Posfai J."/>
            <person name="Benner J."/>
            <person name="Madinger C."/>
            <person name="Nove J."/>
            <person name="Anton B."/>
            <person name="Chaudhary K."/>
            <person name="Foster J."/>
            <person name="Holman A."/>
            <person name="Kumar S."/>
            <person name="Lessard P.A."/>
            <person name="Luyten Y.A."/>
            <person name="Slatko B."/>
            <person name="Wood N."/>
            <person name="Wu B."/>
            <person name="Teplitski M."/>
            <person name="Mougous J.D."/>
            <person name="Ward N."/>
            <person name="Eisen J.A."/>
            <person name="Badger J.H."/>
            <person name="Distel D.L."/>
        </authorList>
    </citation>
    <scope>NUCLEOTIDE SEQUENCE [LARGE SCALE GENOMIC DNA]</scope>
    <source>
        <strain evidence="8">ATCC 39867 / T7901</strain>
    </source>
</reference>
<dbReference type="EC" id="2.3.1.30" evidence="2"/>
<dbReference type="SUPFAM" id="SSF51161">
    <property type="entry name" value="Trimeric LpxA-like enzymes"/>
    <property type="match status" value="1"/>
</dbReference>
<dbReference type="InterPro" id="IPR042122">
    <property type="entry name" value="Ser_AcTrfase_N_sf"/>
</dbReference>
<dbReference type="Pfam" id="PF14602">
    <property type="entry name" value="Hexapep_2"/>
    <property type="match status" value="1"/>
</dbReference>
<dbReference type="RefSeq" id="WP_015818766.1">
    <property type="nucleotide sequence ID" value="NC_012997.1"/>
</dbReference>
<keyword evidence="8" id="KW-1185">Reference proteome</keyword>
<dbReference type="OrthoDB" id="9801456at2"/>
<dbReference type="Proteomes" id="UP000009080">
    <property type="component" value="Chromosome"/>
</dbReference>
<dbReference type="HOGENOM" id="CLU_072791_0_0_6"/>
<dbReference type="InterPro" id="IPR011004">
    <property type="entry name" value="Trimer_LpxA-like_sf"/>
</dbReference>
<evidence type="ECO:0000256" key="2">
    <source>
        <dbReference type="ARBA" id="ARBA00013266"/>
    </source>
</evidence>
<dbReference type="CDD" id="cd03354">
    <property type="entry name" value="LbH_SAT"/>
    <property type="match status" value="1"/>
</dbReference>
<dbReference type="PANTHER" id="PTHR42811">
    <property type="entry name" value="SERINE ACETYLTRANSFERASE"/>
    <property type="match status" value="1"/>
</dbReference>
<evidence type="ECO:0000256" key="1">
    <source>
        <dbReference type="ARBA" id="ARBA00007274"/>
    </source>
</evidence>
<keyword evidence="4" id="KW-0808">Transferase</keyword>